<dbReference type="InterPro" id="IPR004358">
    <property type="entry name" value="Sig_transdc_His_kin-like_C"/>
</dbReference>
<evidence type="ECO:0000256" key="10">
    <source>
        <dbReference type="ARBA" id="ARBA00023136"/>
    </source>
</evidence>
<dbReference type="PROSITE" id="PS50109">
    <property type="entry name" value="HIS_KIN"/>
    <property type="match status" value="1"/>
</dbReference>
<organism evidence="13 14">
    <name type="scientific">Dactylosporangium darangshiense</name>
    <dbReference type="NCBI Taxonomy" id="579108"/>
    <lineage>
        <taxon>Bacteria</taxon>
        <taxon>Bacillati</taxon>
        <taxon>Actinomycetota</taxon>
        <taxon>Actinomycetes</taxon>
        <taxon>Micromonosporales</taxon>
        <taxon>Micromonosporaceae</taxon>
        <taxon>Dactylosporangium</taxon>
    </lineage>
</organism>
<dbReference type="Proteomes" id="UP001500620">
    <property type="component" value="Unassembled WGS sequence"/>
</dbReference>
<dbReference type="PANTHER" id="PTHR45436:SF5">
    <property type="entry name" value="SENSOR HISTIDINE KINASE TRCS"/>
    <property type="match status" value="1"/>
</dbReference>
<dbReference type="InterPro" id="IPR003661">
    <property type="entry name" value="HisK_dim/P_dom"/>
</dbReference>
<keyword evidence="8 11" id="KW-1133">Transmembrane helix</keyword>
<dbReference type="InterPro" id="IPR036890">
    <property type="entry name" value="HATPase_C_sf"/>
</dbReference>
<evidence type="ECO:0000256" key="1">
    <source>
        <dbReference type="ARBA" id="ARBA00000085"/>
    </source>
</evidence>
<sequence>MTGNPRSGDDGLLVRRAGLAIAAQIAAAVAATLLVVGLLAYSLTIRAEHTAEERAVRQAALAARDVTDPGAGVVLIEQLPDGPVRASDDAPEDLIRLNPRALPVGRSATRIGSRDYEVFAVDHPDGRRVVGMLDVTTRRQSGERLITSLLWAGVVGVAGAALLGVLFGRRAVRPLGRALDLQRRFVADASHELRTPLAVLHTRAQLIARRLSRDAGDGDRRPADERLVEHVSQLVADTRALGEVVEDLLLSAELQGKPGAGELVDVGELAHDLVRSVRPHADERGVALRADVGGDQPLLVVGIRSSLRRALAALVDNALGHNHPGGTVTIHVRRRAHEVELAVEDDGDGLDPAQAEQLLQRFARGPQAGGRGRRFGLGLALVREVLDAHRGSLTIDGRPGLGARFTMTFPAAMHTPDRLVNHAGDE</sequence>
<evidence type="ECO:0000313" key="14">
    <source>
        <dbReference type="Proteomes" id="UP001500620"/>
    </source>
</evidence>
<dbReference type="PANTHER" id="PTHR45436">
    <property type="entry name" value="SENSOR HISTIDINE KINASE YKOH"/>
    <property type="match status" value="1"/>
</dbReference>
<reference evidence="14" key="1">
    <citation type="journal article" date="2019" name="Int. J. Syst. Evol. Microbiol.">
        <title>The Global Catalogue of Microorganisms (GCM) 10K type strain sequencing project: providing services to taxonomists for standard genome sequencing and annotation.</title>
        <authorList>
            <consortium name="The Broad Institute Genomics Platform"/>
            <consortium name="The Broad Institute Genome Sequencing Center for Infectious Disease"/>
            <person name="Wu L."/>
            <person name="Ma J."/>
        </authorList>
    </citation>
    <scope>NUCLEOTIDE SEQUENCE [LARGE SCALE GENOMIC DNA]</scope>
    <source>
        <strain evidence="14">JCM 17441</strain>
    </source>
</reference>
<dbReference type="SMART" id="SM00387">
    <property type="entry name" value="HATPase_c"/>
    <property type="match status" value="1"/>
</dbReference>
<name>A0ABP8CT10_9ACTN</name>
<evidence type="ECO:0000256" key="11">
    <source>
        <dbReference type="SAM" id="Phobius"/>
    </source>
</evidence>
<keyword evidence="6 11" id="KW-0812">Transmembrane</keyword>
<comment type="caution">
    <text evidence="13">The sequence shown here is derived from an EMBL/GenBank/DDBJ whole genome shotgun (WGS) entry which is preliminary data.</text>
</comment>
<evidence type="ECO:0000256" key="3">
    <source>
        <dbReference type="ARBA" id="ARBA00012438"/>
    </source>
</evidence>
<keyword evidence="5" id="KW-0808">Transferase</keyword>
<keyword evidence="4" id="KW-0597">Phosphoprotein</keyword>
<dbReference type="Pfam" id="PF02518">
    <property type="entry name" value="HATPase_c"/>
    <property type="match status" value="1"/>
</dbReference>
<dbReference type="EC" id="2.7.13.3" evidence="3"/>
<dbReference type="SUPFAM" id="SSF47384">
    <property type="entry name" value="Homodimeric domain of signal transducing histidine kinase"/>
    <property type="match status" value="1"/>
</dbReference>
<dbReference type="EMBL" id="BAABAT010000001">
    <property type="protein sequence ID" value="GAA4243041.1"/>
    <property type="molecule type" value="Genomic_DNA"/>
</dbReference>
<evidence type="ECO:0000256" key="9">
    <source>
        <dbReference type="ARBA" id="ARBA00023012"/>
    </source>
</evidence>
<evidence type="ECO:0000256" key="6">
    <source>
        <dbReference type="ARBA" id="ARBA00022692"/>
    </source>
</evidence>
<evidence type="ECO:0000256" key="7">
    <source>
        <dbReference type="ARBA" id="ARBA00022777"/>
    </source>
</evidence>
<accession>A0ABP8CT10</accession>
<keyword evidence="7 13" id="KW-0418">Kinase</keyword>
<evidence type="ECO:0000259" key="12">
    <source>
        <dbReference type="PROSITE" id="PS50109"/>
    </source>
</evidence>
<feature type="domain" description="Histidine kinase" evidence="12">
    <location>
        <begin position="188"/>
        <end position="413"/>
    </location>
</feature>
<dbReference type="InterPro" id="IPR050428">
    <property type="entry name" value="TCS_sensor_his_kinase"/>
</dbReference>
<protein>
    <recommendedName>
        <fullName evidence="3">histidine kinase</fullName>
        <ecNumber evidence="3">2.7.13.3</ecNumber>
    </recommendedName>
</protein>
<feature type="transmembrane region" description="Helical" evidence="11">
    <location>
        <begin position="148"/>
        <end position="167"/>
    </location>
</feature>
<evidence type="ECO:0000256" key="8">
    <source>
        <dbReference type="ARBA" id="ARBA00022989"/>
    </source>
</evidence>
<dbReference type="Pfam" id="PF00512">
    <property type="entry name" value="HisKA"/>
    <property type="match status" value="1"/>
</dbReference>
<keyword evidence="10 11" id="KW-0472">Membrane</keyword>
<dbReference type="InterPro" id="IPR003594">
    <property type="entry name" value="HATPase_dom"/>
</dbReference>
<dbReference type="CDD" id="cd00082">
    <property type="entry name" value="HisKA"/>
    <property type="match status" value="1"/>
</dbReference>
<proteinExistence type="predicted"/>
<evidence type="ECO:0000256" key="2">
    <source>
        <dbReference type="ARBA" id="ARBA00004236"/>
    </source>
</evidence>
<dbReference type="Gene3D" id="1.10.287.130">
    <property type="match status" value="1"/>
</dbReference>
<dbReference type="PRINTS" id="PR00344">
    <property type="entry name" value="BCTRLSENSOR"/>
</dbReference>
<feature type="transmembrane region" description="Helical" evidence="11">
    <location>
        <begin position="20"/>
        <end position="41"/>
    </location>
</feature>
<dbReference type="RefSeq" id="WP_345119854.1">
    <property type="nucleotide sequence ID" value="NZ_BAABAT010000001.1"/>
</dbReference>
<keyword evidence="9" id="KW-0902">Two-component regulatory system</keyword>
<dbReference type="SMART" id="SM00388">
    <property type="entry name" value="HisKA"/>
    <property type="match status" value="1"/>
</dbReference>
<dbReference type="Gene3D" id="3.30.565.10">
    <property type="entry name" value="Histidine kinase-like ATPase, C-terminal domain"/>
    <property type="match status" value="1"/>
</dbReference>
<evidence type="ECO:0000313" key="13">
    <source>
        <dbReference type="EMBL" id="GAA4243041.1"/>
    </source>
</evidence>
<gene>
    <name evidence="13" type="ORF">GCM10022255_000390</name>
</gene>
<dbReference type="CDD" id="cd00075">
    <property type="entry name" value="HATPase"/>
    <property type="match status" value="1"/>
</dbReference>
<evidence type="ECO:0000256" key="5">
    <source>
        <dbReference type="ARBA" id="ARBA00022679"/>
    </source>
</evidence>
<dbReference type="GO" id="GO:0016301">
    <property type="term" value="F:kinase activity"/>
    <property type="evidence" value="ECO:0007669"/>
    <property type="project" value="UniProtKB-KW"/>
</dbReference>
<keyword evidence="14" id="KW-1185">Reference proteome</keyword>
<comment type="subcellular location">
    <subcellularLocation>
        <location evidence="2">Cell membrane</location>
    </subcellularLocation>
</comment>
<dbReference type="InterPro" id="IPR005467">
    <property type="entry name" value="His_kinase_dom"/>
</dbReference>
<comment type="catalytic activity">
    <reaction evidence="1">
        <text>ATP + protein L-histidine = ADP + protein N-phospho-L-histidine.</text>
        <dbReference type="EC" id="2.7.13.3"/>
    </reaction>
</comment>
<dbReference type="SUPFAM" id="SSF55874">
    <property type="entry name" value="ATPase domain of HSP90 chaperone/DNA topoisomerase II/histidine kinase"/>
    <property type="match status" value="1"/>
</dbReference>
<dbReference type="InterPro" id="IPR036097">
    <property type="entry name" value="HisK_dim/P_sf"/>
</dbReference>
<evidence type="ECO:0000256" key="4">
    <source>
        <dbReference type="ARBA" id="ARBA00022553"/>
    </source>
</evidence>